<gene>
    <name evidence="7" type="ORF">Sangu_1329900</name>
</gene>
<evidence type="ECO:0000256" key="1">
    <source>
        <dbReference type="ARBA" id="ARBA00009748"/>
    </source>
</evidence>
<dbReference type="InterPro" id="IPR036312">
    <property type="entry name" value="Bifun_inhib/LTP/seed_sf"/>
</dbReference>
<sequence length="114" mass="11718">MTKPSTIVVFAMLTVCVIALAPRAQGLTCSDVVEALLPCQTFLKQGGNVPGNCCSGVKSLDKAANTGALRQTVCQCLQAAGKADGVNAKYAAALPKQCNITVGYAISYSTDCSK</sequence>
<evidence type="ECO:0000256" key="5">
    <source>
        <dbReference type="SAM" id="SignalP"/>
    </source>
</evidence>
<reference evidence="7" key="2">
    <citation type="journal article" date="2024" name="Plant">
        <title>Genomic evolution and insights into agronomic trait innovations of Sesamum species.</title>
        <authorList>
            <person name="Miao H."/>
            <person name="Wang L."/>
            <person name="Qu L."/>
            <person name="Liu H."/>
            <person name="Sun Y."/>
            <person name="Le M."/>
            <person name="Wang Q."/>
            <person name="Wei S."/>
            <person name="Zheng Y."/>
            <person name="Lin W."/>
            <person name="Duan Y."/>
            <person name="Cao H."/>
            <person name="Xiong S."/>
            <person name="Wang X."/>
            <person name="Wei L."/>
            <person name="Li C."/>
            <person name="Ma Q."/>
            <person name="Ju M."/>
            <person name="Zhao R."/>
            <person name="Li G."/>
            <person name="Mu C."/>
            <person name="Tian Q."/>
            <person name="Mei H."/>
            <person name="Zhang T."/>
            <person name="Gao T."/>
            <person name="Zhang H."/>
        </authorList>
    </citation>
    <scope>NUCLEOTIDE SEQUENCE</scope>
    <source>
        <strain evidence="7">G01</strain>
    </source>
</reference>
<keyword evidence="2 4" id="KW-0813">Transport</keyword>
<reference evidence="7" key="1">
    <citation type="submission" date="2020-06" db="EMBL/GenBank/DDBJ databases">
        <authorList>
            <person name="Li T."/>
            <person name="Hu X."/>
            <person name="Zhang T."/>
            <person name="Song X."/>
            <person name="Zhang H."/>
            <person name="Dai N."/>
            <person name="Sheng W."/>
            <person name="Hou X."/>
            <person name="Wei L."/>
        </authorList>
    </citation>
    <scope>NUCLEOTIDE SEQUENCE</scope>
    <source>
        <strain evidence="7">G01</strain>
        <tissue evidence="7">Leaf</tissue>
    </source>
</reference>
<comment type="function">
    <text evidence="4">Plant non-specific lipid-transfer proteins transfer phospholipids as well as galactolipids across membranes. May play a role in wax or cutin deposition in the cell walls of expanding epidermal cells and certain secretory tissues.</text>
</comment>
<comment type="caution">
    <text evidence="7">The sequence shown here is derived from an EMBL/GenBank/DDBJ whole genome shotgun (WGS) entry which is preliminary data.</text>
</comment>
<keyword evidence="3 4" id="KW-0446">Lipid-binding</keyword>
<dbReference type="CDD" id="cd01960">
    <property type="entry name" value="nsLTP1"/>
    <property type="match status" value="1"/>
</dbReference>
<dbReference type="GO" id="GO:0006869">
    <property type="term" value="P:lipid transport"/>
    <property type="evidence" value="ECO:0007669"/>
    <property type="project" value="InterPro"/>
</dbReference>
<dbReference type="EMBL" id="JACGWK010000008">
    <property type="protein sequence ID" value="KAL0338078.1"/>
    <property type="molecule type" value="Genomic_DNA"/>
</dbReference>
<dbReference type="GO" id="GO:0008289">
    <property type="term" value="F:lipid binding"/>
    <property type="evidence" value="ECO:0007669"/>
    <property type="project" value="UniProtKB-KW"/>
</dbReference>
<feature type="signal peptide" evidence="5">
    <location>
        <begin position="1"/>
        <end position="26"/>
    </location>
</feature>
<feature type="chain" id="PRO_5043957548" description="Non-specific lipid-transfer protein" evidence="5">
    <location>
        <begin position="27"/>
        <end position="114"/>
    </location>
</feature>
<dbReference type="PANTHER" id="PTHR33076">
    <property type="entry name" value="NON-SPECIFIC LIPID-TRANSFER PROTEIN 2-RELATED"/>
    <property type="match status" value="1"/>
</dbReference>
<organism evidence="7">
    <name type="scientific">Sesamum angustifolium</name>
    <dbReference type="NCBI Taxonomy" id="2727405"/>
    <lineage>
        <taxon>Eukaryota</taxon>
        <taxon>Viridiplantae</taxon>
        <taxon>Streptophyta</taxon>
        <taxon>Embryophyta</taxon>
        <taxon>Tracheophyta</taxon>
        <taxon>Spermatophyta</taxon>
        <taxon>Magnoliopsida</taxon>
        <taxon>eudicotyledons</taxon>
        <taxon>Gunneridae</taxon>
        <taxon>Pentapetalae</taxon>
        <taxon>asterids</taxon>
        <taxon>lamiids</taxon>
        <taxon>Lamiales</taxon>
        <taxon>Pedaliaceae</taxon>
        <taxon>Sesamum</taxon>
    </lineage>
</organism>
<dbReference type="PRINTS" id="PR00382">
    <property type="entry name" value="LIPIDTRNSFER"/>
</dbReference>
<proteinExistence type="inferred from homology"/>
<dbReference type="AlphaFoldDB" id="A0AAW2N4Y9"/>
<evidence type="ECO:0000313" key="7">
    <source>
        <dbReference type="EMBL" id="KAL0338078.1"/>
    </source>
</evidence>
<dbReference type="SUPFAM" id="SSF47699">
    <property type="entry name" value="Bifunctional inhibitor/lipid-transfer protein/seed storage 2S albumin"/>
    <property type="match status" value="1"/>
</dbReference>
<keyword evidence="5" id="KW-0732">Signal</keyword>
<dbReference type="SMART" id="SM00499">
    <property type="entry name" value="AAI"/>
    <property type="match status" value="1"/>
</dbReference>
<evidence type="ECO:0000256" key="3">
    <source>
        <dbReference type="ARBA" id="ARBA00023121"/>
    </source>
</evidence>
<evidence type="ECO:0000259" key="6">
    <source>
        <dbReference type="SMART" id="SM00499"/>
    </source>
</evidence>
<evidence type="ECO:0000256" key="2">
    <source>
        <dbReference type="ARBA" id="ARBA00022448"/>
    </source>
</evidence>
<dbReference type="Pfam" id="PF00234">
    <property type="entry name" value="Tryp_alpha_amyl"/>
    <property type="match status" value="1"/>
</dbReference>
<evidence type="ECO:0000256" key="4">
    <source>
        <dbReference type="RuleBase" id="RU000628"/>
    </source>
</evidence>
<comment type="similarity">
    <text evidence="1 4">Belongs to the plant LTP family.</text>
</comment>
<protein>
    <recommendedName>
        <fullName evidence="4">Non-specific lipid-transfer protein</fullName>
    </recommendedName>
</protein>
<dbReference type="InterPro" id="IPR000528">
    <property type="entry name" value="Plant_nsLTP"/>
</dbReference>
<dbReference type="Gene3D" id="1.10.110.10">
    <property type="entry name" value="Plant lipid-transfer and hydrophobic proteins"/>
    <property type="match status" value="1"/>
</dbReference>
<feature type="domain" description="Bifunctional inhibitor/plant lipid transfer protein/seed storage helical" evidence="6">
    <location>
        <begin position="29"/>
        <end position="112"/>
    </location>
</feature>
<accession>A0AAW2N4Y9</accession>
<name>A0AAW2N4Y9_9LAMI</name>
<dbReference type="InterPro" id="IPR016140">
    <property type="entry name" value="Bifunc_inhib/LTP/seed_store"/>
</dbReference>